<dbReference type="EMBL" id="LAZR01026915">
    <property type="protein sequence ID" value="KKL67277.1"/>
    <property type="molecule type" value="Genomic_DNA"/>
</dbReference>
<evidence type="ECO:0000313" key="1">
    <source>
        <dbReference type="EMBL" id="KKL67277.1"/>
    </source>
</evidence>
<reference evidence="1" key="1">
    <citation type="journal article" date="2015" name="Nature">
        <title>Complex archaea that bridge the gap between prokaryotes and eukaryotes.</title>
        <authorList>
            <person name="Spang A."/>
            <person name="Saw J.H."/>
            <person name="Jorgensen S.L."/>
            <person name="Zaremba-Niedzwiedzka K."/>
            <person name="Martijn J."/>
            <person name="Lind A.E."/>
            <person name="van Eijk R."/>
            <person name="Schleper C."/>
            <person name="Guy L."/>
            <person name="Ettema T.J."/>
        </authorList>
    </citation>
    <scope>NUCLEOTIDE SEQUENCE</scope>
</reference>
<dbReference type="AlphaFoldDB" id="A0A0F9GW13"/>
<comment type="caution">
    <text evidence="1">The sequence shown here is derived from an EMBL/GenBank/DDBJ whole genome shotgun (WGS) entry which is preliminary data.</text>
</comment>
<name>A0A0F9GW13_9ZZZZ</name>
<protein>
    <submittedName>
        <fullName evidence="1">Uncharacterized protein</fullName>
    </submittedName>
</protein>
<gene>
    <name evidence="1" type="ORF">LCGC14_2136590</name>
</gene>
<accession>A0A0F9GW13</accession>
<sequence>MESYMECMKHDAPEPCEYISFEAMSFSDCIAYFTSIGADKDLAKFLASEMKDSLEG</sequence>
<organism evidence="1">
    <name type="scientific">marine sediment metagenome</name>
    <dbReference type="NCBI Taxonomy" id="412755"/>
    <lineage>
        <taxon>unclassified sequences</taxon>
        <taxon>metagenomes</taxon>
        <taxon>ecological metagenomes</taxon>
    </lineage>
</organism>
<proteinExistence type="predicted"/>